<dbReference type="EMBL" id="CP033459">
    <property type="protein sequence ID" value="QFQ12525.1"/>
    <property type="molecule type" value="Genomic_DNA"/>
</dbReference>
<dbReference type="KEGG" id="alq:C7Y71_005580"/>
<keyword evidence="2" id="KW-0067">ATP-binding</keyword>
<dbReference type="Proteomes" id="UP000249375">
    <property type="component" value="Chromosome"/>
</dbReference>
<dbReference type="OrthoDB" id="9805802at2"/>
<dbReference type="SUPFAM" id="SSF52540">
    <property type="entry name" value="P-loop containing nucleoside triphosphate hydrolases"/>
    <property type="match status" value="1"/>
</dbReference>
<keyword evidence="2" id="KW-0547">Nucleotide-binding</keyword>
<sequence>MKYANYISKIEIRSLWSGRRHVKWTLRPDVNVLSGKNGAGKSTILNRIVQNLRNAPYSGEIVKNEFADVKVVFDPSDATCIRYDIIRSFDRILMDNGRTQVITDERIVTELDWQLYQLQRRYLHYQVNVGNRMIQLLTSGSPDAHEQAVKASAMKTKFLDMVDQLFEGTGKKVDRQSNELQFLQYEEVLKPYLLSSGEKQMLIILLTALTEDMQPYVFLMDEPEASLHFEWQKDLITMVRTLNPNAQIILTTHSPGVIMKDWQHAVTEVDNITT</sequence>
<dbReference type="InterPro" id="IPR051396">
    <property type="entry name" value="Bact_Antivir_Def_Nuclease"/>
</dbReference>
<accession>A0A5P8E689</accession>
<dbReference type="AlphaFoldDB" id="A0A5P8E689"/>
<organism evidence="2 3">
    <name type="scientific">Pseudoprevotella muciniphila</name>
    <dbReference type="NCBI Taxonomy" id="2133944"/>
    <lineage>
        <taxon>Bacteria</taxon>
        <taxon>Pseudomonadati</taxon>
        <taxon>Bacteroidota</taxon>
        <taxon>Bacteroidia</taxon>
        <taxon>Bacteroidales</taxon>
        <taxon>Prevotellaceae</taxon>
        <taxon>Pseudoprevotella</taxon>
    </lineage>
</organism>
<reference evidence="2 3" key="1">
    <citation type="submission" date="2018-11" db="EMBL/GenBank/DDBJ databases">
        <authorList>
            <person name="Na S.W."/>
            <person name="Baik M."/>
        </authorList>
    </citation>
    <scope>NUCLEOTIDE SEQUENCE [LARGE SCALE GENOMIC DNA]</scope>
    <source>
        <strain evidence="2 3">E39</strain>
    </source>
</reference>
<dbReference type="Gene3D" id="3.40.50.300">
    <property type="entry name" value="P-loop containing nucleotide triphosphate hydrolases"/>
    <property type="match status" value="1"/>
</dbReference>
<dbReference type="GO" id="GO:0005524">
    <property type="term" value="F:ATP binding"/>
    <property type="evidence" value="ECO:0007669"/>
    <property type="project" value="UniProtKB-KW"/>
</dbReference>
<dbReference type="PANTHER" id="PTHR43581">
    <property type="entry name" value="ATP/GTP PHOSPHATASE"/>
    <property type="match status" value="1"/>
</dbReference>
<dbReference type="PANTHER" id="PTHR43581:SF2">
    <property type="entry name" value="EXCINUCLEASE ATPASE SUBUNIT"/>
    <property type="match status" value="1"/>
</dbReference>
<dbReference type="Pfam" id="PF13304">
    <property type="entry name" value="AAA_21"/>
    <property type="match status" value="1"/>
</dbReference>
<protein>
    <submittedName>
        <fullName evidence="2">ATP-binding cassette domain-containing protein</fullName>
    </submittedName>
</protein>
<dbReference type="InterPro" id="IPR027417">
    <property type="entry name" value="P-loop_NTPase"/>
</dbReference>
<evidence type="ECO:0000313" key="2">
    <source>
        <dbReference type="EMBL" id="QFQ12525.1"/>
    </source>
</evidence>
<evidence type="ECO:0000259" key="1">
    <source>
        <dbReference type="Pfam" id="PF13304"/>
    </source>
</evidence>
<dbReference type="InterPro" id="IPR003959">
    <property type="entry name" value="ATPase_AAA_core"/>
</dbReference>
<gene>
    <name evidence="2" type="ORF">C7Y71_005580</name>
</gene>
<proteinExistence type="predicted"/>
<evidence type="ECO:0000313" key="3">
    <source>
        <dbReference type="Proteomes" id="UP000249375"/>
    </source>
</evidence>
<keyword evidence="3" id="KW-1185">Reference proteome</keyword>
<feature type="domain" description="ATPase AAA-type core" evidence="1">
    <location>
        <begin position="185"/>
        <end position="258"/>
    </location>
</feature>
<name>A0A5P8E689_9BACT</name>
<dbReference type="GO" id="GO:0016887">
    <property type="term" value="F:ATP hydrolysis activity"/>
    <property type="evidence" value="ECO:0007669"/>
    <property type="project" value="InterPro"/>
</dbReference>